<proteinExistence type="predicted"/>
<dbReference type="Gene3D" id="3.40.50.2300">
    <property type="match status" value="1"/>
</dbReference>
<dbReference type="SMART" id="SM00052">
    <property type="entry name" value="EAL"/>
    <property type="match status" value="1"/>
</dbReference>
<dbReference type="Pfam" id="PF00563">
    <property type="entry name" value="EAL"/>
    <property type="match status" value="1"/>
</dbReference>
<dbReference type="Proteomes" id="UP000242757">
    <property type="component" value="Unassembled WGS sequence"/>
</dbReference>
<accession>A0A233RJ04</accession>
<dbReference type="PANTHER" id="PTHR33121">
    <property type="entry name" value="CYCLIC DI-GMP PHOSPHODIESTERASE PDEF"/>
    <property type="match status" value="1"/>
</dbReference>
<dbReference type="Pfam" id="PF00072">
    <property type="entry name" value="Response_reg"/>
    <property type="match status" value="1"/>
</dbReference>
<evidence type="ECO:0000256" key="1">
    <source>
        <dbReference type="PROSITE-ProRule" id="PRU00169"/>
    </source>
</evidence>
<dbReference type="PROSITE" id="PS50110">
    <property type="entry name" value="RESPONSE_REGULATORY"/>
    <property type="match status" value="1"/>
</dbReference>
<keyword evidence="1" id="KW-0597">Phosphoprotein</keyword>
<evidence type="ECO:0000313" key="5">
    <source>
        <dbReference type="Proteomes" id="UP000242757"/>
    </source>
</evidence>
<dbReference type="PROSITE" id="PS50883">
    <property type="entry name" value="EAL"/>
    <property type="match status" value="1"/>
</dbReference>
<dbReference type="GO" id="GO:0071111">
    <property type="term" value="F:cyclic-guanylate-specific phosphodiesterase activity"/>
    <property type="evidence" value="ECO:0007669"/>
    <property type="project" value="InterPro"/>
</dbReference>
<dbReference type="Gene3D" id="3.20.20.450">
    <property type="entry name" value="EAL domain"/>
    <property type="match status" value="1"/>
</dbReference>
<dbReference type="CDD" id="cd01948">
    <property type="entry name" value="EAL"/>
    <property type="match status" value="1"/>
</dbReference>
<feature type="domain" description="EAL" evidence="3">
    <location>
        <begin position="139"/>
        <end position="392"/>
    </location>
</feature>
<feature type="domain" description="Response regulatory" evidence="2">
    <location>
        <begin position="6"/>
        <end position="128"/>
    </location>
</feature>
<evidence type="ECO:0000313" key="4">
    <source>
        <dbReference type="EMBL" id="OXY83376.1"/>
    </source>
</evidence>
<dbReference type="SUPFAM" id="SSF141868">
    <property type="entry name" value="EAL domain-like"/>
    <property type="match status" value="1"/>
</dbReference>
<dbReference type="InterPro" id="IPR011006">
    <property type="entry name" value="CheY-like_superfamily"/>
</dbReference>
<evidence type="ECO:0000259" key="3">
    <source>
        <dbReference type="PROSITE" id="PS50883"/>
    </source>
</evidence>
<dbReference type="SMART" id="SM00448">
    <property type="entry name" value="REC"/>
    <property type="match status" value="1"/>
</dbReference>
<organism evidence="4 5">
    <name type="scientific">Oceanimonas doudoroffii</name>
    <dbReference type="NCBI Taxonomy" id="84158"/>
    <lineage>
        <taxon>Bacteria</taxon>
        <taxon>Pseudomonadati</taxon>
        <taxon>Pseudomonadota</taxon>
        <taxon>Gammaproteobacteria</taxon>
        <taxon>Aeromonadales</taxon>
        <taxon>Aeromonadaceae</taxon>
        <taxon>Oceanimonas</taxon>
    </lineage>
</organism>
<evidence type="ECO:0008006" key="6">
    <source>
        <dbReference type="Google" id="ProtNLM"/>
    </source>
</evidence>
<dbReference type="PANTHER" id="PTHR33121:SF79">
    <property type="entry name" value="CYCLIC DI-GMP PHOSPHODIESTERASE PDED-RELATED"/>
    <property type="match status" value="1"/>
</dbReference>
<dbReference type="InterPro" id="IPR035919">
    <property type="entry name" value="EAL_sf"/>
</dbReference>
<dbReference type="GO" id="GO:0000160">
    <property type="term" value="P:phosphorelay signal transduction system"/>
    <property type="evidence" value="ECO:0007669"/>
    <property type="project" value="InterPro"/>
</dbReference>
<dbReference type="EMBL" id="NBIM01000001">
    <property type="protein sequence ID" value="OXY83376.1"/>
    <property type="molecule type" value="Genomic_DNA"/>
</dbReference>
<dbReference type="OrthoDB" id="9812358at2"/>
<dbReference type="RefSeq" id="WP_094200150.1">
    <property type="nucleotide sequence ID" value="NZ_NBIM01000001.1"/>
</dbReference>
<dbReference type="InterPro" id="IPR050706">
    <property type="entry name" value="Cyclic-di-GMP_PDE-like"/>
</dbReference>
<reference evidence="4 5" key="1">
    <citation type="submission" date="2017-08" db="EMBL/GenBank/DDBJ databases">
        <title>A Genome Sequence of Oceanimonas doudoroffii ATCC 27123T.</title>
        <authorList>
            <person name="Brennan M.A."/>
            <person name="Maclea K.S."/>
            <person name="Mcclelland W.D."/>
            <person name="Trachtenberg A.M."/>
        </authorList>
    </citation>
    <scope>NUCLEOTIDE SEQUENCE [LARGE SCALE GENOMIC DNA]</scope>
    <source>
        <strain evidence="4 5">ATCC 27123</strain>
    </source>
</reference>
<evidence type="ECO:0000259" key="2">
    <source>
        <dbReference type="PROSITE" id="PS50110"/>
    </source>
</evidence>
<sequence>MDTGIEVLVIDDDIVTLKLLVGMLNRLEGCMATGCTSARRALARMNGQETSPDMVFLDINMPEMDGFSFIRKLEELGFNGALVLVSGHDQKIMRTAEELSKACHLRVAARLEKPVSFSTLQALMEETRRPFAHPDRHCRDELAKDLPSALQRREFFNVYQPKVALTNGAIAGVEALVRWRHPRCGILSPDHFITLAEQQGHIDALTRLVMENALHDSRLWLEKSQPFSVSVNVSMLSLMSPNFMNGMCALVLERGFSPSDFIFEVTEGRVLEDTRAPLEITARIKMAGFGLSMDDFGTGYSNMNRLRDYPFDELKLDRSFVTGITSSPATLKMCHASIALAQACGIRVVAEGIESRDEFQILKQMGCDYAQGYFICRPMTAEAMKLWLSAHWFGFAP</sequence>
<protein>
    <recommendedName>
        <fullName evidence="6">Diguanylate phosphodiesterase</fullName>
    </recommendedName>
</protein>
<dbReference type="AlphaFoldDB" id="A0A233RJ04"/>
<feature type="modified residue" description="4-aspartylphosphate" evidence="1">
    <location>
        <position position="58"/>
    </location>
</feature>
<gene>
    <name evidence="4" type="ORF">B6S08_07795</name>
</gene>
<dbReference type="SUPFAM" id="SSF52172">
    <property type="entry name" value="CheY-like"/>
    <property type="match status" value="1"/>
</dbReference>
<keyword evidence="5" id="KW-1185">Reference proteome</keyword>
<comment type="caution">
    <text evidence="4">The sequence shown here is derived from an EMBL/GenBank/DDBJ whole genome shotgun (WGS) entry which is preliminary data.</text>
</comment>
<dbReference type="InterPro" id="IPR001789">
    <property type="entry name" value="Sig_transdc_resp-reg_receiver"/>
</dbReference>
<dbReference type="InterPro" id="IPR001633">
    <property type="entry name" value="EAL_dom"/>
</dbReference>
<name>A0A233RJ04_9GAMM</name>